<feature type="region of interest" description="Disordered" evidence="1">
    <location>
        <begin position="125"/>
        <end position="181"/>
    </location>
</feature>
<sequence>MGSSTKNSFRKILIGFNPMNQTINIGKIPKDSNPSKSYANPFNQRSPHKGRGCRESAKHGGGNSSSKHGKARAPTTPWACSKAKERRGSCHSRGKSGAQGARRAATQDTDRGVVVGHLWWWSRGSTQTGPRWRSPSGAQAHRVGAPSGHAEEGARAREGGPCRGEARGSDGRRRRGHEVATASGGVMVAASRLDPTGSGRDGGGEATGEVVELEVGLGDMQGRWWLVSE</sequence>
<reference evidence="2" key="1">
    <citation type="journal article" date="2013" name="Nature">
        <title>Draft genome of the wheat A-genome progenitor Triticum urartu.</title>
        <authorList>
            <person name="Ling H.Q."/>
            <person name="Zhao S."/>
            <person name="Liu D."/>
            <person name="Wang J."/>
            <person name="Sun H."/>
            <person name="Zhang C."/>
            <person name="Fan H."/>
            <person name="Li D."/>
            <person name="Dong L."/>
            <person name="Tao Y."/>
            <person name="Gao C."/>
            <person name="Wu H."/>
            <person name="Li Y."/>
            <person name="Cui Y."/>
            <person name="Guo X."/>
            <person name="Zheng S."/>
            <person name="Wang B."/>
            <person name="Yu K."/>
            <person name="Liang Q."/>
            <person name="Yang W."/>
            <person name="Lou X."/>
            <person name="Chen J."/>
            <person name="Feng M."/>
            <person name="Jian J."/>
            <person name="Zhang X."/>
            <person name="Luo G."/>
            <person name="Jiang Y."/>
            <person name="Liu J."/>
            <person name="Wang Z."/>
            <person name="Sha Y."/>
            <person name="Zhang B."/>
            <person name="Wu H."/>
            <person name="Tang D."/>
            <person name="Shen Q."/>
            <person name="Xue P."/>
            <person name="Zou S."/>
            <person name="Wang X."/>
            <person name="Liu X."/>
            <person name="Wang F."/>
            <person name="Yang Y."/>
            <person name="An X."/>
            <person name="Dong Z."/>
            <person name="Zhang K."/>
            <person name="Zhang X."/>
            <person name="Luo M.C."/>
            <person name="Dvorak J."/>
            <person name="Tong Y."/>
            <person name="Wang J."/>
            <person name="Yang H."/>
            <person name="Li Z."/>
            <person name="Wang D."/>
            <person name="Zhang A."/>
            <person name="Wang J."/>
        </authorList>
    </citation>
    <scope>NUCLEOTIDE SEQUENCE</scope>
</reference>
<dbReference type="AlphaFoldDB" id="M7ZJ07"/>
<protein>
    <submittedName>
        <fullName evidence="2">Uncharacterized protein</fullName>
    </submittedName>
</protein>
<dbReference type="EMBL" id="KD113930">
    <property type="protein sequence ID" value="EMS60082.1"/>
    <property type="molecule type" value="Genomic_DNA"/>
</dbReference>
<proteinExistence type="predicted"/>
<evidence type="ECO:0000256" key="1">
    <source>
        <dbReference type="SAM" id="MobiDB-lite"/>
    </source>
</evidence>
<accession>M7ZJ07</accession>
<name>M7ZJ07_TRIUA</name>
<gene>
    <name evidence="2" type="ORF">TRIUR3_16642</name>
</gene>
<feature type="compositionally biased region" description="Basic and acidic residues" evidence="1">
    <location>
        <begin position="149"/>
        <end position="171"/>
    </location>
</feature>
<organism evidence="2">
    <name type="scientific">Triticum urartu</name>
    <name type="common">Red wild einkorn</name>
    <name type="synonym">Crithodium urartu</name>
    <dbReference type="NCBI Taxonomy" id="4572"/>
    <lineage>
        <taxon>Eukaryota</taxon>
        <taxon>Viridiplantae</taxon>
        <taxon>Streptophyta</taxon>
        <taxon>Embryophyta</taxon>
        <taxon>Tracheophyta</taxon>
        <taxon>Spermatophyta</taxon>
        <taxon>Magnoliopsida</taxon>
        <taxon>Liliopsida</taxon>
        <taxon>Poales</taxon>
        <taxon>Poaceae</taxon>
        <taxon>BOP clade</taxon>
        <taxon>Pooideae</taxon>
        <taxon>Triticodae</taxon>
        <taxon>Triticeae</taxon>
        <taxon>Triticinae</taxon>
        <taxon>Triticum</taxon>
    </lineage>
</organism>
<evidence type="ECO:0000313" key="2">
    <source>
        <dbReference type="EMBL" id="EMS60082.1"/>
    </source>
</evidence>
<feature type="region of interest" description="Disordered" evidence="1">
    <location>
        <begin position="25"/>
        <end position="109"/>
    </location>
</feature>
<feature type="compositionally biased region" description="Polar residues" evidence="1">
    <location>
        <begin position="32"/>
        <end position="45"/>
    </location>
</feature>